<dbReference type="GO" id="GO:0019556">
    <property type="term" value="P:L-histidine catabolic process to glutamate and formamide"/>
    <property type="evidence" value="ECO:0007669"/>
    <property type="project" value="UniProtKB-UniRule"/>
</dbReference>
<feature type="domain" description="Amidohydrolase-related" evidence="9">
    <location>
        <begin position="99"/>
        <end position="445"/>
    </location>
</feature>
<evidence type="ECO:0000256" key="8">
    <source>
        <dbReference type="NCBIfam" id="TIGR01224"/>
    </source>
</evidence>
<dbReference type="Gene3D" id="2.30.40.10">
    <property type="entry name" value="Urease, subunit C, domain 1"/>
    <property type="match status" value="1"/>
</dbReference>
<evidence type="ECO:0000313" key="11">
    <source>
        <dbReference type="EMBL" id="TDP92603.1"/>
    </source>
</evidence>
<dbReference type="InterPro" id="IPR011059">
    <property type="entry name" value="Metal-dep_hydrolase_composite"/>
</dbReference>
<evidence type="ECO:0000313" key="12">
    <source>
        <dbReference type="Proteomes" id="UP000295601"/>
    </source>
</evidence>
<dbReference type="AlphaFoldDB" id="A0A4R6S062"/>
<dbReference type="GO" id="GO:0046872">
    <property type="term" value="F:metal ion binding"/>
    <property type="evidence" value="ECO:0007669"/>
    <property type="project" value="UniProtKB-KW"/>
</dbReference>
<evidence type="ECO:0000256" key="3">
    <source>
        <dbReference type="ARBA" id="ARBA00022723"/>
    </source>
</evidence>
<dbReference type="Gene3D" id="3.20.20.140">
    <property type="entry name" value="Metal-dependent hydrolases"/>
    <property type="match status" value="1"/>
</dbReference>
<keyword evidence="12" id="KW-1185">Reference proteome</keyword>
<keyword evidence="5" id="KW-0369">Histidine metabolism</keyword>
<dbReference type="InterPro" id="IPR005920">
    <property type="entry name" value="HutI"/>
</dbReference>
<keyword evidence="6" id="KW-0862">Zinc</keyword>
<dbReference type="EMBL" id="SNYA01000004">
    <property type="protein sequence ID" value="TDP92603.1"/>
    <property type="molecule type" value="Genomic_DNA"/>
</dbReference>
<organism evidence="11 12">
    <name type="scientific">Leucobacter luti</name>
    <dbReference type="NCBI Taxonomy" id="340320"/>
    <lineage>
        <taxon>Bacteria</taxon>
        <taxon>Bacillati</taxon>
        <taxon>Actinomycetota</taxon>
        <taxon>Actinomycetes</taxon>
        <taxon>Micrococcales</taxon>
        <taxon>Microbacteriaceae</taxon>
        <taxon>Leucobacter</taxon>
    </lineage>
</organism>
<protein>
    <recommendedName>
        <fullName evidence="2 8">Imidazolonepropionase</fullName>
        <ecNumber evidence="2 8">3.5.2.7</ecNumber>
    </recommendedName>
</protein>
<accession>A0A4R6S062</accession>
<dbReference type="Pfam" id="PF01979">
    <property type="entry name" value="Amidohydro_1"/>
    <property type="match status" value="1"/>
</dbReference>
<dbReference type="SUPFAM" id="SSF51556">
    <property type="entry name" value="Metallo-dependent hydrolases"/>
    <property type="match status" value="1"/>
</dbReference>
<dbReference type="InterPro" id="IPR032466">
    <property type="entry name" value="Metal_Hydrolase"/>
</dbReference>
<dbReference type="PANTHER" id="PTHR42752">
    <property type="entry name" value="IMIDAZOLONEPROPIONASE"/>
    <property type="match status" value="1"/>
</dbReference>
<feature type="domain" description="Aminodeoxyfutalosine deaminase/Imidazolonepropionase-like composite" evidence="10">
    <location>
        <begin position="64"/>
        <end position="86"/>
    </location>
</feature>
<evidence type="ECO:0000256" key="2">
    <source>
        <dbReference type="ARBA" id="ARBA00012864"/>
    </source>
</evidence>
<keyword evidence="3" id="KW-0479">Metal-binding</keyword>
<dbReference type="InterPro" id="IPR006680">
    <property type="entry name" value="Amidohydro-rel"/>
</dbReference>
<evidence type="ECO:0000259" key="9">
    <source>
        <dbReference type="Pfam" id="PF01979"/>
    </source>
</evidence>
<comment type="pathway">
    <text evidence="1">Amino-acid degradation.</text>
</comment>
<evidence type="ECO:0000259" key="10">
    <source>
        <dbReference type="Pfam" id="PF22039"/>
    </source>
</evidence>
<comment type="caution">
    <text evidence="11">The sequence shown here is derived from an EMBL/GenBank/DDBJ whole genome shotgun (WGS) entry which is preliminary data.</text>
</comment>
<sequence length="463" mass="48304">MKQNLDPAVKSQPQIAPPGAERATVKINVDLLVIHAAELLTARTPDSLPARATQLDTLELIPDGALAVVDGRIVAVGTTAELSATYTTSRVEDASGRLVSPGFVDPHTHLLHGGTRHEDWEGKVLEAPSLGIGGGILSTITGTREASDGALLAGGRAVLDDLLVNGTTTVEVKSGYGLARAEEVRLVRLASELGHPVRIVSSYLGAHMVPDEFRTDRAGYVDEVIATLPEIAADVDSIDIACDPISFTASESRRIAEAARALGLALRFHADQTGDAGGTALAVEFGALSVDHLDEVSDAGLSALAASGSVGVVFPTANAHLLDMTSSLQPGGRPAKDLAAWAQRVRDSGAALALSTDYNPGTSPCSSMQIVLQLAARLYRWSYAQVWQMATINAAAALGLAAEIGSLGVGKRADFVLWDVPSHGAVVHRIGSNLVHQVYRDGELVAERGRVRTRVAAEVGAVS</sequence>
<evidence type="ECO:0000256" key="7">
    <source>
        <dbReference type="ARBA" id="ARBA00023004"/>
    </source>
</evidence>
<dbReference type="SUPFAM" id="SSF51338">
    <property type="entry name" value="Composite domain of metallo-dependent hydrolases"/>
    <property type="match status" value="1"/>
</dbReference>
<name>A0A4R6S062_9MICO</name>
<dbReference type="OrthoDB" id="3189065at2"/>
<dbReference type="RefSeq" id="WP_133616755.1">
    <property type="nucleotide sequence ID" value="NZ_SNYA01000004.1"/>
</dbReference>
<dbReference type="GO" id="GO:0050480">
    <property type="term" value="F:imidazolonepropionase activity"/>
    <property type="evidence" value="ECO:0007669"/>
    <property type="project" value="UniProtKB-UniRule"/>
</dbReference>
<evidence type="ECO:0000256" key="1">
    <source>
        <dbReference type="ARBA" id="ARBA00005023"/>
    </source>
</evidence>
<keyword evidence="7" id="KW-0408">Iron</keyword>
<dbReference type="Proteomes" id="UP000295601">
    <property type="component" value="Unassembled WGS sequence"/>
</dbReference>
<dbReference type="PANTHER" id="PTHR42752:SF1">
    <property type="entry name" value="IMIDAZOLONEPROPIONASE-RELATED"/>
    <property type="match status" value="1"/>
</dbReference>
<evidence type="ECO:0000256" key="5">
    <source>
        <dbReference type="ARBA" id="ARBA00022808"/>
    </source>
</evidence>
<reference evidence="11 12" key="1">
    <citation type="submission" date="2019-03" db="EMBL/GenBank/DDBJ databases">
        <title>Genomic analyses of the natural microbiome of Caenorhabditis elegans.</title>
        <authorList>
            <person name="Samuel B."/>
        </authorList>
    </citation>
    <scope>NUCLEOTIDE SEQUENCE [LARGE SCALE GENOMIC DNA]</scope>
    <source>
        <strain evidence="11 12">JUb18</strain>
    </source>
</reference>
<dbReference type="InterPro" id="IPR054418">
    <property type="entry name" value="MQNX/HUTI_composite_N"/>
</dbReference>
<dbReference type="NCBIfam" id="TIGR01224">
    <property type="entry name" value="hutI"/>
    <property type="match status" value="1"/>
</dbReference>
<gene>
    <name evidence="11" type="ORF">EDF62_1820</name>
</gene>
<dbReference type="EC" id="3.5.2.7" evidence="2 8"/>
<evidence type="ECO:0000256" key="6">
    <source>
        <dbReference type="ARBA" id="ARBA00022833"/>
    </source>
</evidence>
<evidence type="ECO:0000256" key="4">
    <source>
        <dbReference type="ARBA" id="ARBA00022801"/>
    </source>
</evidence>
<keyword evidence="4" id="KW-0378">Hydrolase</keyword>
<dbReference type="Pfam" id="PF22039">
    <property type="entry name" value="HUTI_composite_bact"/>
    <property type="match status" value="1"/>
</dbReference>
<proteinExistence type="predicted"/>
<dbReference type="GO" id="GO:0005737">
    <property type="term" value="C:cytoplasm"/>
    <property type="evidence" value="ECO:0007669"/>
    <property type="project" value="UniProtKB-UniRule"/>
</dbReference>